<keyword evidence="2" id="KW-1185">Reference proteome</keyword>
<evidence type="ECO:0000313" key="2">
    <source>
        <dbReference type="Proteomes" id="UP000468650"/>
    </source>
</evidence>
<dbReference type="RefSeq" id="WP_151667652.1">
    <property type="nucleotide sequence ID" value="NZ_WBVO01000007.1"/>
</dbReference>
<proteinExistence type="predicted"/>
<name>A0A6N6RHM8_9FLAO</name>
<dbReference type="OrthoDB" id="654178at2"/>
<dbReference type="EMBL" id="WBVO01000007">
    <property type="protein sequence ID" value="KAB2809829.1"/>
    <property type="molecule type" value="Genomic_DNA"/>
</dbReference>
<accession>A0A6N6RHM8</accession>
<reference evidence="1 2" key="1">
    <citation type="submission" date="2019-09" db="EMBL/GenBank/DDBJ databases">
        <title>Genomes of family Cryomorphaceae.</title>
        <authorList>
            <person name="Bowman J.P."/>
        </authorList>
    </citation>
    <scope>NUCLEOTIDE SEQUENCE [LARGE SCALE GENOMIC DNA]</scope>
    <source>
        <strain evidence="1 2">LMG 25704</strain>
    </source>
</reference>
<protein>
    <submittedName>
        <fullName evidence="1">Outer membrane beta-barrel protein</fullName>
    </submittedName>
</protein>
<evidence type="ECO:0000313" key="1">
    <source>
        <dbReference type="EMBL" id="KAB2809829.1"/>
    </source>
</evidence>
<dbReference type="AlphaFoldDB" id="A0A6N6RHM8"/>
<dbReference type="SUPFAM" id="SSF56925">
    <property type="entry name" value="OMPA-like"/>
    <property type="match status" value="1"/>
</dbReference>
<dbReference type="Proteomes" id="UP000468650">
    <property type="component" value="Unassembled WGS sequence"/>
</dbReference>
<dbReference type="InterPro" id="IPR011250">
    <property type="entry name" value="OMP/PagP_B-barrel"/>
</dbReference>
<comment type="caution">
    <text evidence="1">The sequence shown here is derived from an EMBL/GenBank/DDBJ whole genome shotgun (WGS) entry which is preliminary data.</text>
</comment>
<sequence>MNRTISLLTALLVYSLGYGQGHASHYNVGILVGSTHTFDDVSTDFQTTAFFKEARPQIGFQGDYYFNPHIGLGAGFSFAHFHGDDANFDEARGLSYDTYAALLDFRATVNILPWGRFHYYTKWTTYLFIGGGVGAFNSTVSLPPSEQALDINGATSTKVTISFGGGFKHRVSYNNYLAFEGIVSQVPDDMLEGFTTNMTQSPDYYFGFRLVFGWMNALKPGTF</sequence>
<gene>
    <name evidence="1" type="ORF">F8C67_09760</name>
</gene>
<organism evidence="1 2">
    <name type="scientific">Phaeocystidibacter luteus</name>
    <dbReference type="NCBI Taxonomy" id="911197"/>
    <lineage>
        <taxon>Bacteria</taxon>
        <taxon>Pseudomonadati</taxon>
        <taxon>Bacteroidota</taxon>
        <taxon>Flavobacteriia</taxon>
        <taxon>Flavobacteriales</taxon>
        <taxon>Phaeocystidibacteraceae</taxon>
        <taxon>Phaeocystidibacter</taxon>
    </lineage>
</organism>
<dbReference type="Gene3D" id="2.40.160.170">
    <property type="match status" value="1"/>
</dbReference>